<reference evidence="2 3" key="1">
    <citation type="submission" date="2018-02" db="EMBL/GenBank/DDBJ databases">
        <title>Draft genome sequences of Elsinoe sp., causing black scab on jojoba.</title>
        <authorList>
            <person name="Stodart B."/>
            <person name="Jeffress S."/>
            <person name="Ash G."/>
            <person name="Arun Chinnappa K."/>
        </authorList>
    </citation>
    <scope>NUCLEOTIDE SEQUENCE [LARGE SCALE GENOMIC DNA]</scope>
    <source>
        <strain evidence="2 3">Hillstone_2</strain>
    </source>
</reference>
<name>A0A4U7B282_9PEZI</name>
<sequence length="179" mass="20120">MAPSRQTSTASSETDAQTFLGVGIARLITRPGQRLMWRYNDHERKVLYAAAPKHYICTSSQMTPEAINGVMLKIELKHLAAYIDKDGEAVFNNVVKKIMDFYSYNMPAFCPLLIWTLEWRAAPSDPISLDRASHTVRVPPLTGPAPRETKTQNGKKSYTGSENIDHLVYDIVRHASLDI</sequence>
<protein>
    <submittedName>
        <fullName evidence="2">Uncharacterized protein</fullName>
    </submittedName>
</protein>
<dbReference type="EMBL" id="PTQR01000055">
    <property type="protein sequence ID" value="TKX23170.1"/>
    <property type="molecule type" value="Genomic_DNA"/>
</dbReference>
<organism evidence="2 3">
    <name type="scientific">Elsinoe australis</name>
    <dbReference type="NCBI Taxonomy" id="40998"/>
    <lineage>
        <taxon>Eukaryota</taxon>
        <taxon>Fungi</taxon>
        <taxon>Dikarya</taxon>
        <taxon>Ascomycota</taxon>
        <taxon>Pezizomycotina</taxon>
        <taxon>Dothideomycetes</taxon>
        <taxon>Dothideomycetidae</taxon>
        <taxon>Myriangiales</taxon>
        <taxon>Elsinoaceae</taxon>
        <taxon>Elsinoe</taxon>
    </lineage>
</organism>
<evidence type="ECO:0000313" key="2">
    <source>
        <dbReference type="EMBL" id="TKX23170.1"/>
    </source>
</evidence>
<accession>A0A4U7B282</accession>
<evidence type="ECO:0000256" key="1">
    <source>
        <dbReference type="SAM" id="MobiDB-lite"/>
    </source>
</evidence>
<feature type="region of interest" description="Disordered" evidence="1">
    <location>
        <begin position="138"/>
        <end position="158"/>
    </location>
</feature>
<evidence type="ECO:0000313" key="3">
    <source>
        <dbReference type="Proteomes" id="UP000308133"/>
    </source>
</evidence>
<proteinExistence type="predicted"/>
<gene>
    <name evidence="2" type="ORF">C1H76_4602</name>
</gene>
<dbReference type="Proteomes" id="UP000308133">
    <property type="component" value="Unassembled WGS sequence"/>
</dbReference>
<comment type="caution">
    <text evidence="2">The sequence shown here is derived from an EMBL/GenBank/DDBJ whole genome shotgun (WGS) entry which is preliminary data.</text>
</comment>
<dbReference type="AlphaFoldDB" id="A0A4U7B282"/>